<organism evidence="3 4">
    <name type="scientific">Coprinellus micaceus</name>
    <name type="common">Glistening ink-cap mushroom</name>
    <name type="synonym">Coprinus micaceus</name>
    <dbReference type="NCBI Taxonomy" id="71717"/>
    <lineage>
        <taxon>Eukaryota</taxon>
        <taxon>Fungi</taxon>
        <taxon>Dikarya</taxon>
        <taxon>Basidiomycota</taxon>
        <taxon>Agaricomycotina</taxon>
        <taxon>Agaricomycetes</taxon>
        <taxon>Agaricomycetidae</taxon>
        <taxon>Agaricales</taxon>
        <taxon>Agaricineae</taxon>
        <taxon>Psathyrellaceae</taxon>
        <taxon>Coprinellus</taxon>
    </lineage>
</organism>
<evidence type="ECO:0000313" key="3">
    <source>
        <dbReference type="EMBL" id="TEB31012.1"/>
    </source>
</evidence>
<comment type="caution">
    <text evidence="3">The sequence shown here is derived from an EMBL/GenBank/DDBJ whole genome shotgun (WGS) entry which is preliminary data.</text>
</comment>
<keyword evidence="2" id="KW-0812">Transmembrane</keyword>
<reference evidence="3 4" key="1">
    <citation type="journal article" date="2019" name="Nat. Ecol. Evol.">
        <title>Megaphylogeny resolves global patterns of mushroom evolution.</title>
        <authorList>
            <person name="Varga T."/>
            <person name="Krizsan K."/>
            <person name="Foldi C."/>
            <person name="Dima B."/>
            <person name="Sanchez-Garcia M."/>
            <person name="Sanchez-Ramirez S."/>
            <person name="Szollosi G.J."/>
            <person name="Szarkandi J.G."/>
            <person name="Papp V."/>
            <person name="Albert L."/>
            <person name="Andreopoulos W."/>
            <person name="Angelini C."/>
            <person name="Antonin V."/>
            <person name="Barry K.W."/>
            <person name="Bougher N.L."/>
            <person name="Buchanan P."/>
            <person name="Buyck B."/>
            <person name="Bense V."/>
            <person name="Catcheside P."/>
            <person name="Chovatia M."/>
            <person name="Cooper J."/>
            <person name="Damon W."/>
            <person name="Desjardin D."/>
            <person name="Finy P."/>
            <person name="Geml J."/>
            <person name="Haridas S."/>
            <person name="Hughes K."/>
            <person name="Justo A."/>
            <person name="Karasinski D."/>
            <person name="Kautmanova I."/>
            <person name="Kiss B."/>
            <person name="Kocsube S."/>
            <person name="Kotiranta H."/>
            <person name="LaButti K.M."/>
            <person name="Lechner B.E."/>
            <person name="Liimatainen K."/>
            <person name="Lipzen A."/>
            <person name="Lukacs Z."/>
            <person name="Mihaltcheva S."/>
            <person name="Morgado L.N."/>
            <person name="Niskanen T."/>
            <person name="Noordeloos M.E."/>
            <person name="Ohm R.A."/>
            <person name="Ortiz-Santana B."/>
            <person name="Ovrebo C."/>
            <person name="Racz N."/>
            <person name="Riley R."/>
            <person name="Savchenko A."/>
            <person name="Shiryaev A."/>
            <person name="Soop K."/>
            <person name="Spirin V."/>
            <person name="Szebenyi C."/>
            <person name="Tomsovsky M."/>
            <person name="Tulloss R.E."/>
            <person name="Uehling J."/>
            <person name="Grigoriev I.V."/>
            <person name="Vagvolgyi C."/>
            <person name="Papp T."/>
            <person name="Martin F.M."/>
            <person name="Miettinen O."/>
            <person name="Hibbett D.S."/>
            <person name="Nagy L.G."/>
        </authorList>
    </citation>
    <scope>NUCLEOTIDE SEQUENCE [LARGE SCALE GENOMIC DNA]</scope>
    <source>
        <strain evidence="3 4">FP101781</strain>
    </source>
</reference>
<dbReference type="EMBL" id="QPFP01000020">
    <property type="protein sequence ID" value="TEB31012.1"/>
    <property type="molecule type" value="Genomic_DNA"/>
</dbReference>
<sequence>MTNSSSRSRNEHTKIVMLLVAYRAIRQGRSPDLKHTGCSLAQLKTRLQLPLITEAFTTLETGTSNSIESCSTSESGLVGSAVASTVENTGAEQPIPPPETHQSQQGGAAGVFTRDPDPLDAVESQISIYLMRHRDADVFLSSLDADDYADAWPVDRYYTVVVHSYSSEDWNSLVQFIEVRRLNIRRRMRLVVDAPPTQPPAPPKSIKCRRAPKCWGGKLHYVVRAIGVLALGGAIVWFIAGRVSAFLSWASEVPRLIALAYYGMLGAAVAVAMTLIDIVISSFTRLGRAETTFRTSVKQSIKRHFLAAVQATLIFLEHLCDSTGAALLEEA</sequence>
<feature type="transmembrane region" description="Helical" evidence="2">
    <location>
        <begin position="219"/>
        <end position="239"/>
    </location>
</feature>
<dbReference type="AlphaFoldDB" id="A0A4Y7TBR3"/>
<feature type="region of interest" description="Disordered" evidence="1">
    <location>
        <begin position="88"/>
        <end position="116"/>
    </location>
</feature>
<dbReference type="Proteomes" id="UP000298030">
    <property type="component" value="Unassembled WGS sequence"/>
</dbReference>
<keyword evidence="2" id="KW-0472">Membrane</keyword>
<feature type="transmembrane region" description="Helical" evidence="2">
    <location>
        <begin position="259"/>
        <end position="280"/>
    </location>
</feature>
<evidence type="ECO:0000313" key="4">
    <source>
        <dbReference type="Proteomes" id="UP000298030"/>
    </source>
</evidence>
<name>A0A4Y7TBR3_COPMI</name>
<gene>
    <name evidence="3" type="ORF">FA13DRAFT_1709878</name>
</gene>
<accession>A0A4Y7TBR3</accession>
<keyword evidence="2" id="KW-1133">Transmembrane helix</keyword>
<evidence type="ECO:0000256" key="2">
    <source>
        <dbReference type="SAM" id="Phobius"/>
    </source>
</evidence>
<protein>
    <submittedName>
        <fullName evidence="3">Uncharacterized protein</fullName>
    </submittedName>
</protein>
<evidence type="ECO:0000256" key="1">
    <source>
        <dbReference type="SAM" id="MobiDB-lite"/>
    </source>
</evidence>
<proteinExistence type="predicted"/>
<keyword evidence="4" id="KW-1185">Reference proteome</keyword>